<dbReference type="AlphaFoldDB" id="A0A0S2M5W0"/>
<dbReference type="RefSeq" id="XP_024514513.1">
    <property type="nucleotide sequence ID" value="XM_024658587.1"/>
</dbReference>
<dbReference type="OrthoDB" id="10276852at2759"/>
<dbReference type="InParanoid" id="A0A0S2M5W0"/>
<dbReference type="GeneID" id="36392916"/>
<gene>
    <name evidence="1" type="ordered locus">CNF04005</name>
</gene>
<reference evidence="1 2" key="1">
    <citation type="journal article" date="2005" name="Science">
        <title>The genome of the basidiomycetous yeast and human pathogen Cryptococcus neoformans.</title>
        <authorList>
            <person name="Loftus B.J."/>
            <person name="Fung E."/>
            <person name="Roncaglia P."/>
            <person name="Rowley D."/>
            <person name="Amedeo P."/>
            <person name="Bruno D."/>
            <person name="Vamathevan J."/>
            <person name="Miranda M."/>
            <person name="Anderson I.J."/>
            <person name="Fraser J.A."/>
            <person name="Allen J.E."/>
            <person name="Bosdet I.E."/>
            <person name="Brent M.R."/>
            <person name="Chiu R."/>
            <person name="Doering T.L."/>
            <person name="Donlin M.J."/>
            <person name="D'Souza C.A."/>
            <person name="Fox D.S."/>
            <person name="Grinberg V."/>
            <person name="Fu J."/>
            <person name="Fukushima M."/>
            <person name="Haas B.J."/>
            <person name="Huang J.C."/>
            <person name="Janbon G."/>
            <person name="Jones S.J."/>
            <person name="Koo H.L."/>
            <person name="Krzywinski M.I."/>
            <person name="Kwon-Chung J.K."/>
            <person name="Lengeler K.B."/>
            <person name="Maiti R."/>
            <person name="Marra M.A."/>
            <person name="Marra R.E."/>
            <person name="Mathewson C.A."/>
            <person name="Mitchell T.G."/>
            <person name="Pertea M."/>
            <person name="Riggs F.R."/>
            <person name="Salzberg S.L."/>
            <person name="Schein J.E."/>
            <person name="Shvartsbeyn A."/>
            <person name="Shin H."/>
            <person name="Shumway M."/>
            <person name="Specht C.A."/>
            <person name="Suh B.B."/>
            <person name="Tenney A."/>
            <person name="Utterback T.R."/>
            <person name="Wickes B.L."/>
            <person name="Wortman J.R."/>
            <person name="Wye N.H."/>
            <person name="Kronstad J.W."/>
            <person name="Lodge J.K."/>
            <person name="Heitman J."/>
            <person name="Davis R.W."/>
            <person name="Fraser C.M."/>
            <person name="Hyman R.W."/>
        </authorList>
    </citation>
    <scope>NUCLEOTIDE SEQUENCE [LARGE SCALE GENOMIC DNA]</scope>
    <source>
        <strain evidence="2">JEC21 / ATCC MYA-565</strain>
    </source>
</reference>
<dbReference type="PaxDb" id="214684-A0A0S2M5W0"/>
<dbReference type="EMBL" id="AE017346">
    <property type="protein sequence ID" value="ALO69003.1"/>
    <property type="molecule type" value="Genomic_DNA"/>
</dbReference>
<dbReference type="VEuPathDB" id="FungiDB:CNF04005"/>
<sequence>MTHNAAEEKKTVQTRLYKSIDDSIGEASYRYEKFIKDQYAPNTNLIPGRIFTGITNLDQLYNARELILNAGTAIEILFFACIPSNVSSTYSVILNERIPWDKLPNLRYLSITAPLFRKGPSGFEPYEIYLHEPGQEFRGLDHLELVLTCDMCSNKDIMSFIDDYGYTLVEQIGQNLFKGKRQKKPLILFVPGHNIERSSWGYKYLKEPTLAIQQHIDNWFAVSGMIE</sequence>
<proteinExistence type="predicted"/>
<evidence type="ECO:0000313" key="2">
    <source>
        <dbReference type="Proteomes" id="UP000002149"/>
    </source>
</evidence>
<accession>A0A0S2M5W0</accession>
<protein>
    <submittedName>
        <fullName evidence="1">Uncharacterized protein</fullName>
    </submittedName>
</protein>
<evidence type="ECO:0000313" key="1">
    <source>
        <dbReference type="EMBL" id="ALO69003.1"/>
    </source>
</evidence>
<name>A0A0S2M5W0_CRYD1</name>
<keyword evidence="2" id="KW-1185">Reference proteome</keyword>
<dbReference type="Proteomes" id="UP000002149">
    <property type="component" value="Chromosome 6"/>
</dbReference>
<dbReference type="KEGG" id="cne:CNF04005"/>
<organism evidence="1 2">
    <name type="scientific">Cryptococcus deneoformans (strain JEC21 / ATCC MYA-565)</name>
    <name type="common">Cryptococcus neoformans var. neoformans serotype D</name>
    <dbReference type="NCBI Taxonomy" id="214684"/>
    <lineage>
        <taxon>Eukaryota</taxon>
        <taxon>Fungi</taxon>
        <taxon>Dikarya</taxon>
        <taxon>Basidiomycota</taxon>
        <taxon>Agaricomycotina</taxon>
        <taxon>Tremellomycetes</taxon>
        <taxon>Tremellales</taxon>
        <taxon>Cryptococcaceae</taxon>
        <taxon>Cryptococcus</taxon>
        <taxon>Cryptococcus neoformans species complex</taxon>
    </lineage>
</organism>